<protein>
    <submittedName>
        <fullName evidence="1">Uncharacterized protein</fullName>
    </submittedName>
</protein>
<evidence type="ECO:0000313" key="2">
    <source>
        <dbReference type="Proteomes" id="UP000272025"/>
    </source>
</evidence>
<dbReference type="AlphaFoldDB" id="A0A3N2Q7A6"/>
<dbReference type="GeneID" id="39575558"/>
<gene>
    <name evidence="1" type="ORF">SODALDRAFT_18391</name>
</gene>
<keyword evidence="2" id="KW-1185">Reference proteome</keyword>
<dbReference type="Proteomes" id="UP000272025">
    <property type="component" value="Unassembled WGS sequence"/>
</dbReference>
<organism evidence="1 2">
    <name type="scientific">Sodiomyces alkalinus (strain CBS 110278 / VKM F-3762 / F11)</name>
    <name type="common">Alkaliphilic filamentous fungus</name>
    <dbReference type="NCBI Taxonomy" id="1314773"/>
    <lineage>
        <taxon>Eukaryota</taxon>
        <taxon>Fungi</taxon>
        <taxon>Dikarya</taxon>
        <taxon>Ascomycota</taxon>
        <taxon>Pezizomycotina</taxon>
        <taxon>Sordariomycetes</taxon>
        <taxon>Hypocreomycetidae</taxon>
        <taxon>Glomerellales</taxon>
        <taxon>Plectosphaerellaceae</taxon>
        <taxon>Sodiomyces</taxon>
    </lineage>
</organism>
<sequence length="155" mass="16942">MWLPGVIEIRPFRPLPSLSSCRTIRTFSPGTKAHLPSWAMALSTLSSPPTWLDTPVTPRLVPQSSSRPDGVQIGCAEDASFLYHKTLLPPIVGFSYCVIVVSPVVAASQPPNIRDRSIACIISRPAVALKGHRRTSRRGCPPFSSSFFSSFLSFF</sequence>
<dbReference type="RefSeq" id="XP_028470373.1">
    <property type="nucleotide sequence ID" value="XM_028607080.1"/>
</dbReference>
<accession>A0A3N2Q7A6</accession>
<reference evidence="1 2" key="1">
    <citation type="journal article" date="2018" name="Mol. Ecol.">
        <title>The obligate alkalophilic soda-lake fungus Sodiomyces alkalinus has shifted to a protein diet.</title>
        <authorList>
            <person name="Grum-Grzhimaylo A.A."/>
            <person name="Falkoski D.L."/>
            <person name="van den Heuvel J."/>
            <person name="Valero-Jimenez C.A."/>
            <person name="Min B."/>
            <person name="Choi I.G."/>
            <person name="Lipzen A."/>
            <person name="Daum C.G."/>
            <person name="Aanen D.K."/>
            <person name="Tsang A."/>
            <person name="Henrissat B."/>
            <person name="Bilanenko E.N."/>
            <person name="de Vries R.P."/>
            <person name="van Kan J.A.L."/>
            <person name="Grigoriev I.V."/>
            <person name="Debets A.J.M."/>
        </authorList>
    </citation>
    <scope>NUCLEOTIDE SEQUENCE [LARGE SCALE GENOMIC DNA]</scope>
    <source>
        <strain evidence="1 2">F11</strain>
    </source>
</reference>
<evidence type="ECO:0000313" key="1">
    <source>
        <dbReference type="EMBL" id="ROT42567.1"/>
    </source>
</evidence>
<name>A0A3N2Q7A6_SODAK</name>
<dbReference type="EMBL" id="ML119051">
    <property type="protein sequence ID" value="ROT42567.1"/>
    <property type="molecule type" value="Genomic_DNA"/>
</dbReference>
<proteinExistence type="predicted"/>